<keyword evidence="4" id="KW-1185">Reference proteome</keyword>
<dbReference type="EMBL" id="JAPUFD010000008">
    <property type="protein sequence ID" value="MDI1488639.1"/>
    <property type="molecule type" value="Genomic_DNA"/>
</dbReference>
<evidence type="ECO:0000313" key="4">
    <source>
        <dbReference type="Proteomes" id="UP001161017"/>
    </source>
</evidence>
<gene>
    <name evidence="3" type="ORF">OHK93_007914</name>
</gene>
<evidence type="ECO:0000313" key="3">
    <source>
        <dbReference type="EMBL" id="MDI1488639.1"/>
    </source>
</evidence>
<evidence type="ECO:0000259" key="2">
    <source>
        <dbReference type="Pfam" id="PF03959"/>
    </source>
</evidence>
<dbReference type="SUPFAM" id="SSF53474">
    <property type="entry name" value="alpha/beta-Hydrolases"/>
    <property type="match status" value="1"/>
</dbReference>
<keyword evidence="1" id="KW-0378">Hydrolase</keyword>
<dbReference type="GO" id="GO:0005737">
    <property type="term" value="C:cytoplasm"/>
    <property type="evidence" value="ECO:0007669"/>
    <property type="project" value="TreeGrafter"/>
</dbReference>
<dbReference type="InterPro" id="IPR029058">
    <property type="entry name" value="AB_hydrolase_fold"/>
</dbReference>
<accession>A0AA43TUT9</accession>
<dbReference type="PANTHER" id="PTHR48070:SF4">
    <property type="entry name" value="ESTERASE ALNB"/>
    <property type="match status" value="1"/>
</dbReference>
<dbReference type="Gene3D" id="3.40.50.1820">
    <property type="entry name" value="alpha/beta hydrolase"/>
    <property type="match status" value="1"/>
</dbReference>
<organism evidence="3 4">
    <name type="scientific">Ramalina farinacea</name>
    <dbReference type="NCBI Taxonomy" id="258253"/>
    <lineage>
        <taxon>Eukaryota</taxon>
        <taxon>Fungi</taxon>
        <taxon>Dikarya</taxon>
        <taxon>Ascomycota</taxon>
        <taxon>Pezizomycotina</taxon>
        <taxon>Lecanoromycetes</taxon>
        <taxon>OSLEUM clade</taxon>
        <taxon>Lecanoromycetidae</taxon>
        <taxon>Lecanorales</taxon>
        <taxon>Lecanorineae</taxon>
        <taxon>Ramalinaceae</taxon>
        <taxon>Ramalina</taxon>
    </lineage>
</organism>
<dbReference type="PANTHER" id="PTHR48070">
    <property type="entry name" value="ESTERASE OVCA2"/>
    <property type="match status" value="1"/>
</dbReference>
<comment type="caution">
    <text evidence="3">The sequence shown here is derived from an EMBL/GenBank/DDBJ whole genome shotgun (WGS) entry which is preliminary data.</text>
</comment>
<evidence type="ECO:0000256" key="1">
    <source>
        <dbReference type="ARBA" id="ARBA00022801"/>
    </source>
</evidence>
<feature type="domain" description="Serine hydrolase" evidence="2">
    <location>
        <begin position="1"/>
        <end position="291"/>
    </location>
</feature>
<dbReference type="InterPro" id="IPR005645">
    <property type="entry name" value="FSH-like_dom"/>
</dbReference>
<dbReference type="Proteomes" id="UP001161017">
    <property type="component" value="Unassembled WGS sequence"/>
</dbReference>
<name>A0AA43TUT9_9LECA</name>
<reference evidence="3" key="1">
    <citation type="journal article" date="2023" name="Genome Biol. Evol.">
        <title>First Whole Genome Sequence and Flow Cytometry Genome Size Data for the Lichen-Forming Fungus Ramalina farinacea (Ascomycota).</title>
        <authorList>
            <person name="Llewellyn T."/>
            <person name="Mian S."/>
            <person name="Hill R."/>
            <person name="Leitch I.J."/>
            <person name="Gaya E."/>
        </authorList>
    </citation>
    <scope>NUCLEOTIDE SEQUENCE</scope>
    <source>
        <strain evidence="3">LIQ254RAFAR</strain>
    </source>
</reference>
<dbReference type="Pfam" id="PF03959">
    <property type="entry name" value="FSH1"/>
    <property type="match status" value="1"/>
</dbReference>
<dbReference type="InterPro" id="IPR050593">
    <property type="entry name" value="LovG"/>
</dbReference>
<dbReference type="GO" id="GO:0016787">
    <property type="term" value="F:hydrolase activity"/>
    <property type="evidence" value="ECO:0007669"/>
    <property type="project" value="UniProtKB-KW"/>
</dbReference>
<dbReference type="AlphaFoldDB" id="A0AA43TUT9"/>
<dbReference type="GO" id="GO:0005634">
    <property type="term" value="C:nucleus"/>
    <property type="evidence" value="ECO:0007669"/>
    <property type="project" value="TreeGrafter"/>
</dbReference>
<dbReference type="GO" id="GO:0019748">
    <property type="term" value="P:secondary metabolic process"/>
    <property type="evidence" value="ECO:0007669"/>
    <property type="project" value="TreeGrafter"/>
</dbReference>
<protein>
    <recommendedName>
        <fullName evidence="2">Serine hydrolase domain-containing protein</fullName>
    </recommendedName>
</protein>
<sequence length="311" mass="33434">MRILCLHGYGTSPAILRHQLDAFIRAADPSYEFVFLEGENECPPARGIGPEAGPTLCYNLNLSPESVRSSIDLVDAFIESDGPFDGLLGFSQGGFLALSYLVDQAEAMASDGPSAAAPSNPPFKFAVLLSSVAAFSPDPHYCGDLVSGLTAKDNEILQDFPFGIDDDDYAALSPPQPERAIFFRSLGRLLSTCVEGGFIDPHGDLGVDAVKAPVTDETASSLDDVPRMFNTSLVRPSQLIQIPTVHVTGRKDDPVLVGLSQSMETLCEPRLMRKMTHEGGHAPPRSARDIKTLVGNVEWAIREGLMLANTM</sequence>
<proteinExistence type="predicted"/>